<dbReference type="Pfam" id="PF00072">
    <property type="entry name" value="Response_reg"/>
    <property type="match status" value="1"/>
</dbReference>
<keyword evidence="1 2" id="KW-0597">Phosphoprotein</keyword>
<dbReference type="EMBL" id="MH908881">
    <property type="protein sequence ID" value="AYM52664.1"/>
    <property type="molecule type" value="Genomic_DNA"/>
</dbReference>
<feature type="domain" description="Response regulatory" evidence="3">
    <location>
        <begin position="3"/>
        <end position="115"/>
    </location>
</feature>
<feature type="modified residue" description="4-aspartylphosphate" evidence="2">
    <location>
        <position position="52"/>
    </location>
</feature>
<dbReference type="SMART" id="SM00448">
    <property type="entry name" value="REC"/>
    <property type="match status" value="1"/>
</dbReference>
<evidence type="ECO:0000256" key="2">
    <source>
        <dbReference type="PROSITE-ProRule" id="PRU00169"/>
    </source>
</evidence>
<reference evidence="4" key="1">
    <citation type="journal article" date="2018" name="J. Ind. Microbiol. Biotechnol.">
        <title>Genome mining reveals uncommon alkylpyrones as type III PKS products from myxobacteria.</title>
        <authorList>
            <person name="Hug J.J."/>
            <person name="Panter F."/>
            <person name="Krug D."/>
            <person name="Muller R."/>
        </authorList>
    </citation>
    <scope>NUCLEOTIDE SEQUENCE</scope>
    <source>
        <strain evidence="4">MCy10622</strain>
    </source>
</reference>
<protein>
    <submittedName>
        <fullName evidence="4">CheY-like response regulator receiver domain protein</fullName>
    </submittedName>
</protein>
<evidence type="ECO:0000313" key="4">
    <source>
        <dbReference type="EMBL" id="AYM52664.1"/>
    </source>
</evidence>
<dbReference type="InterPro" id="IPR050595">
    <property type="entry name" value="Bact_response_regulator"/>
</dbReference>
<dbReference type="InterPro" id="IPR011006">
    <property type="entry name" value="CheY-like_superfamily"/>
</dbReference>
<dbReference type="Gene3D" id="3.40.50.2300">
    <property type="match status" value="1"/>
</dbReference>
<proteinExistence type="predicted"/>
<dbReference type="PANTHER" id="PTHR44591">
    <property type="entry name" value="STRESS RESPONSE REGULATOR PROTEIN 1"/>
    <property type="match status" value="1"/>
</dbReference>
<evidence type="ECO:0000256" key="1">
    <source>
        <dbReference type="ARBA" id="ARBA00022553"/>
    </source>
</evidence>
<dbReference type="InterPro" id="IPR001789">
    <property type="entry name" value="Sig_transdc_resp-reg_receiver"/>
</dbReference>
<dbReference type="PANTHER" id="PTHR44591:SF3">
    <property type="entry name" value="RESPONSE REGULATORY DOMAIN-CONTAINING PROTEIN"/>
    <property type="match status" value="1"/>
</dbReference>
<name>A0A3Q8I291_9BACT</name>
<dbReference type="SUPFAM" id="SSF52172">
    <property type="entry name" value="CheY-like"/>
    <property type="match status" value="1"/>
</dbReference>
<dbReference type="AlphaFoldDB" id="A0A3Q8I291"/>
<organism evidence="4">
    <name type="scientific">Aggregicoccus edonensis</name>
    <dbReference type="NCBI Taxonomy" id="1450165"/>
    <lineage>
        <taxon>Bacteria</taxon>
        <taxon>Pseudomonadati</taxon>
        <taxon>Myxococcota</taxon>
        <taxon>Myxococcia</taxon>
        <taxon>Myxococcales</taxon>
        <taxon>Cystobacterineae</taxon>
        <taxon>Myxococcaceae</taxon>
        <taxon>Aggregicoccus</taxon>
    </lineage>
</organism>
<dbReference type="GO" id="GO:0000160">
    <property type="term" value="P:phosphorelay signal transduction system"/>
    <property type="evidence" value="ECO:0007669"/>
    <property type="project" value="InterPro"/>
</dbReference>
<sequence length="119" mass="13239">MSRILIVEDEDVMADMLRDVLAAEGHEVFKAYNGEEGLKLLAEKRPEVVLLDLMLPILDGAGFLAAMGEHPELRDTPVIAMTSAGLTPQERGRFAAFLPKPFRFDELLRALARVLPPRQ</sequence>
<dbReference type="PROSITE" id="PS50110">
    <property type="entry name" value="RESPONSE_REGULATORY"/>
    <property type="match status" value="1"/>
</dbReference>
<accession>A0A3Q8I291</accession>
<evidence type="ECO:0000259" key="3">
    <source>
        <dbReference type="PROSITE" id="PS50110"/>
    </source>
</evidence>